<feature type="domain" description="Carrier" evidence="1">
    <location>
        <begin position="56"/>
        <end position="135"/>
    </location>
</feature>
<dbReference type="AlphaFoldDB" id="A0A643FFI5"/>
<dbReference type="Proteomes" id="UP000430120">
    <property type="component" value="Unassembled WGS sequence"/>
</dbReference>
<dbReference type="OrthoDB" id="9182118at2"/>
<evidence type="ECO:0000313" key="2">
    <source>
        <dbReference type="EMBL" id="KAB0584506.1"/>
    </source>
</evidence>
<comment type="caution">
    <text evidence="2">The sequence shown here is derived from an EMBL/GenBank/DDBJ whole genome shotgun (WGS) entry which is preliminary data.</text>
</comment>
<dbReference type="InterPro" id="IPR036736">
    <property type="entry name" value="ACP-like_sf"/>
</dbReference>
<sequence>MNTALGIAVLALTVGVWFFFEKRRVDREFEKTFRGRESLSDDDFYAAFYQDSGISREIVTGVRQVLADELQVDVSRMIPCDDFSRNLRFLLESDSMVDVALVEALEKRFRIAISDKEAEDTKTVHDIITFVHGKTLPA</sequence>
<keyword evidence="3" id="KW-1185">Reference proteome</keyword>
<proteinExistence type="predicted"/>
<dbReference type="PROSITE" id="PS50075">
    <property type="entry name" value="CARRIER"/>
    <property type="match status" value="1"/>
</dbReference>
<reference evidence="2 3" key="1">
    <citation type="submission" date="2019-09" db="EMBL/GenBank/DDBJ databases">
        <title>Draft genome sequences of 48 bacterial type strains from the CCUG.</title>
        <authorList>
            <person name="Tunovic T."/>
            <person name="Pineiro-Iglesias B."/>
            <person name="Unosson C."/>
            <person name="Inganas E."/>
            <person name="Ohlen M."/>
            <person name="Cardew S."/>
            <person name="Jensie-Markopoulos S."/>
            <person name="Salva-Serra F."/>
            <person name="Jaen-Luchoro D."/>
            <person name="Karlsson R."/>
            <person name="Svensson-Stadler L."/>
            <person name="Chun J."/>
            <person name="Moore E."/>
        </authorList>
    </citation>
    <scope>NUCLEOTIDE SEQUENCE [LARGE SCALE GENOMIC DNA]</scope>
    <source>
        <strain evidence="2 3">CCUG 30977</strain>
    </source>
</reference>
<gene>
    <name evidence="2" type="ORF">F7Q92_03060</name>
</gene>
<accession>A0A643FFI5</accession>
<evidence type="ECO:0000313" key="3">
    <source>
        <dbReference type="Proteomes" id="UP000430120"/>
    </source>
</evidence>
<dbReference type="Pfam" id="PF00550">
    <property type="entry name" value="PP-binding"/>
    <property type="match status" value="1"/>
</dbReference>
<protein>
    <recommendedName>
        <fullName evidence="1">Carrier domain-containing protein</fullName>
    </recommendedName>
</protein>
<dbReference type="Gene3D" id="1.10.1200.10">
    <property type="entry name" value="ACP-like"/>
    <property type="match status" value="1"/>
</dbReference>
<dbReference type="SUPFAM" id="SSF47336">
    <property type="entry name" value="ACP-like"/>
    <property type="match status" value="1"/>
</dbReference>
<name>A0A643FFI5_IDEDE</name>
<organism evidence="2 3">
    <name type="scientific">Ideonella dechloratans</name>
    <dbReference type="NCBI Taxonomy" id="36863"/>
    <lineage>
        <taxon>Bacteria</taxon>
        <taxon>Pseudomonadati</taxon>
        <taxon>Pseudomonadota</taxon>
        <taxon>Betaproteobacteria</taxon>
        <taxon>Burkholderiales</taxon>
        <taxon>Sphaerotilaceae</taxon>
        <taxon>Ideonella</taxon>
    </lineage>
</organism>
<dbReference type="RefSeq" id="WP_151122447.1">
    <property type="nucleotide sequence ID" value="NZ_CP088081.1"/>
</dbReference>
<dbReference type="EMBL" id="VZPB01000005">
    <property type="protein sequence ID" value="KAB0584506.1"/>
    <property type="molecule type" value="Genomic_DNA"/>
</dbReference>
<dbReference type="InterPro" id="IPR009081">
    <property type="entry name" value="PP-bd_ACP"/>
</dbReference>
<evidence type="ECO:0000259" key="1">
    <source>
        <dbReference type="PROSITE" id="PS50075"/>
    </source>
</evidence>